<reference evidence="3 4" key="1">
    <citation type="submission" date="2020-03" db="EMBL/GenBank/DDBJ databases">
        <title>Soil Listeria distribution.</title>
        <authorList>
            <person name="Liao J."/>
            <person name="Wiedmann M."/>
        </authorList>
    </citation>
    <scope>NUCLEOTIDE SEQUENCE [LARGE SCALE GENOMIC DNA]</scope>
    <source>
        <strain evidence="2 3">FSL L7-0051</strain>
        <strain evidence="1 4">FSL L7-0054</strain>
    </source>
</reference>
<dbReference type="RefSeq" id="WP_185629764.1">
    <property type="nucleotide sequence ID" value="NZ_JAARZS010000024.1"/>
</dbReference>
<evidence type="ECO:0000313" key="1">
    <source>
        <dbReference type="EMBL" id="MBC2284739.1"/>
    </source>
</evidence>
<dbReference type="EMBL" id="JAARZT010000028">
    <property type="protein sequence ID" value="MBC2294236.1"/>
    <property type="molecule type" value="Genomic_DNA"/>
</dbReference>
<name>A0A7X0ZM23_9LIST</name>
<evidence type="ECO:0000313" key="3">
    <source>
        <dbReference type="Proteomes" id="UP000543005"/>
    </source>
</evidence>
<organism evidence="2 3">
    <name type="scientific">Listeria booriae</name>
    <dbReference type="NCBI Taxonomy" id="1552123"/>
    <lineage>
        <taxon>Bacteria</taxon>
        <taxon>Bacillati</taxon>
        <taxon>Bacillota</taxon>
        <taxon>Bacilli</taxon>
        <taxon>Bacillales</taxon>
        <taxon>Listeriaceae</taxon>
        <taxon>Listeria</taxon>
    </lineage>
</organism>
<evidence type="ECO:0000313" key="4">
    <source>
        <dbReference type="Proteomes" id="UP000585696"/>
    </source>
</evidence>
<proteinExistence type="predicted"/>
<dbReference type="Proteomes" id="UP000585696">
    <property type="component" value="Unassembled WGS sequence"/>
</dbReference>
<gene>
    <name evidence="1" type="ORF">HCB69_10135</name>
    <name evidence="2" type="ORF">HCC36_13430</name>
</gene>
<comment type="caution">
    <text evidence="2">The sequence shown here is derived from an EMBL/GenBank/DDBJ whole genome shotgun (WGS) entry which is preliminary data.</text>
</comment>
<sequence>MYHFPLDELVAERKEVLAGKYSLEKCGEMEVDMIEANCIQIDGPLMNQLQTSCCWTT</sequence>
<accession>A0A7X0ZM23</accession>
<protein>
    <submittedName>
        <fullName evidence="2">Uncharacterized protein</fullName>
    </submittedName>
</protein>
<dbReference type="EMBL" id="JAARZS010000024">
    <property type="protein sequence ID" value="MBC2284739.1"/>
    <property type="molecule type" value="Genomic_DNA"/>
</dbReference>
<evidence type="ECO:0000313" key="2">
    <source>
        <dbReference type="EMBL" id="MBC2294236.1"/>
    </source>
</evidence>
<dbReference type="Proteomes" id="UP000543005">
    <property type="component" value="Unassembled WGS sequence"/>
</dbReference>
<dbReference type="AlphaFoldDB" id="A0A7X0ZM23"/>